<name>A0A1W6ML51_9FLAO</name>
<dbReference type="EMBL" id="CP019344">
    <property type="protein sequence ID" value="ARN78325.1"/>
    <property type="molecule type" value="Genomic_DNA"/>
</dbReference>
<evidence type="ECO:0000313" key="2">
    <source>
        <dbReference type="Proteomes" id="UP000193431"/>
    </source>
</evidence>
<dbReference type="InterPro" id="IPR050238">
    <property type="entry name" value="DNA_Rep/Repair_Clamp_Loader"/>
</dbReference>
<dbReference type="GO" id="GO:0006261">
    <property type="term" value="P:DNA-templated DNA replication"/>
    <property type="evidence" value="ECO:0007669"/>
    <property type="project" value="TreeGrafter"/>
</dbReference>
<dbReference type="PANTHER" id="PTHR11669:SF8">
    <property type="entry name" value="DNA POLYMERASE III SUBUNIT DELTA"/>
    <property type="match status" value="1"/>
</dbReference>
<dbReference type="Proteomes" id="UP000193431">
    <property type="component" value="Chromosome"/>
</dbReference>
<dbReference type="Gene3D" id="3.40.50.300">
    <property type="entry name" value="P-loop containing nucleotide triphosphate hydrolases"/>
    <property type="match status" value="1"/>
</dbReference>
<organism evidence="1 2">
    <name type="scientific">Nonlabens spongiae</name>
    <dbReference type="NCBI Taxonomy" id="331648"/>
    <lineage>
        <taxon>Bacteria</taxon>
        <taxon>Pseudomonadati</taxon>
        <taxon>Bacteroidota</taxon>
        <taxon>Flavobacteriia</taxon>
        <taxon>Flavobacteriales</taxon>
        <taxon>Flavobacteriaceae</taxon>
        <taxon>Nonlabens</taxon>
    </lineage>
</organism>
<protein>
    <submittedName>
        <fullName evidence="1">DNA polymerase III subunit delta</fullName>
    </submittedName>
</protein>
<sequence length="376" mass="42377">MRYSQIIGLDYVKKHLQTTVENDRIAHAQLFVGRTGSGVLPLAIAYARNVLCSQGNENCDVQMDRIMHPDLHFSFPVASTPASGSKPTSDQFIAEWREFLTESPYGALQDWYEKSGIEKKNAEIRVVEAQAIMKKLSLKSYEGGNKILIVWGADKMNTEAANKLLKIIEEPPTGTIILLLAEDEERILNTIKSRCQILHVPKLSTADIANGLVERLGMSASSAQTVARQSNGDFQKALQLHEQSSEDLEFEKWFITWVRTAFQAKKKPSAITELLNWANDIASLNRETQKRFLNYCLEFFRQAMLLNYKAHEAVYLKPGNNFELAKFAPFVSGNRAVEVYEQINTAIYHIDRNASGKVVLSDLAIGLTRILHSREV</sequence>
<reference evidence="1 2" key="1">
    <citation type="submission" date="2016-11" db="EMBL/GenBank/DDBJ databases">
        <title>Trade-off between light-utilization and light-protection in marine flavobacteria.</title>
        <authorList>
            <person name="Kumagai Y."/>
        </authorList>
    </citation>
    <scope>NUCLEOTIDE SEQUENCE [LARGE SCALE GENOMIC DNA]</scope>
    <source>
        <strain evidence="1 2">JCM 13191</strain>
    </source>
</reference>
<evidence type="ECO:0000313" key="1">
    <source>
        <dbReference type="EMBL" id="ARN78325.1"/>
    </source>
</evidence>
<dbReference type="SUPFAM" id="SSF52540">
    <property type="entry name" value="P-loop containing nucleoside triphosphate hydrolases"/>
    <property type="match status" value="1"/>
</dbReference>
<proteinExistence type="predicted"/>
<dbReference type="PANTHER" id="PTHR11669">
    <property type="entry name" value="REPLICATION FACTOR C / DNA POLYMERASE III GAMMA-TAU SUBUNIT"/>
    <property type="match status" value="1"/>
</dbReference>
<dbReference type="Pfam" id="PF13177">
    <property type="entry name" value="DNA_pol3_delta2"/>
    <property type="match status" value="1"/>
</dbReference>
<dbReference type="AlphaFoldDB" id="A0A1W6ML51"/>
<dbReference type="InterPro" id="IPR027417">
    <property type="entry name" value="P-loop_NTPase"/>
</dbReference>
<gene>
    <name evidence="1" type="ORF">BST97_10175</name>
</gene>
<dbReference type="OrthoDB" id="9811073at2"/>
<keyword evidence="2" id="KW-1185">Reference proteome</keyword>
<accession>A0A1W6ML51</accession>
<dbReference type="STRING" id="331648.BST97_10175"/>